<dbReference type="GO" id="GO:0005506">
    <property type="term" value="F:iron ion binding"/>
    <property type="evidence" value="ECO:0007669"/>
    <property type="project" value="InterPro"/>
</dbReference>
<dbReference type="GO" id="GO:0020037">
    <property type="term" value="F:heme binding"/>
    <property type="evidence" value="ECO:0007669"/>
    <property type="project" value="InterPro"/>
</dbReference>
<keyword evidence="10" id="KW-1185">Reference proteome</keyword>
<name>R9NW38_PSEHS</name>
<feature type="transmembrane region" description="Helical" evidence="8">
    <location>
        <begin position="65"/>
        <end position="82"/>
    </location>
</feature>
<dbReference type="Pfam" id="PF00067">
    <property type="entry name" value="p450"/>
    <property type="match status" value="1"/>
</dbReference>
<dbReference type="AlphaFoldDB" id="R9NW38"/>
<protein>
    <submittedName>
        <fullName evidence="9">Isotrichodermin C-15 hydroxylase</fullName>
    </submittedName>
</protein>
<comment type="similarity">
    <text evidence="2 7">Belongs to the cytochrome P450 family.</text>
</comment>
<dbReference type="InterPro" id="IPR050121">
    <property type="entry name" value="Cytochrome_P450_monoxygenase"/>
</dbReference>
<dbReference type="PRINTS" id="PR00465">
    <property type="entry name" value="EP450IV"/>
</dbReference>
<sequence length="576" mass="65747">MQKSLSMAARSLELAFNKGISRSAGEIETHLLIEPLATPPTMVNDTNISRHVTDVREFGLFGRPFWVNLIYAFLLYSAFLGFKSCFLHKTSRIPGPWLLHWTMIPALVHYVRGTQWQYVDKMHEQYGPLFRLGSRQIYVSDKHAIRQLLAKENLPKVNWYASLSRDPKTAGMFTTTNKEYHRSRRRLMSPAFAVEFTRQLEPFLVDATTKLFEGYHQRVEKAVDASKGLTFNLYEDLACLAMDILGETAFGVSFNLVACRDDPDADRKFVEINKLLAKYLHDGGIRFFCRPFDKYMKRDLNVYNLTNPLVDARFAETEARRALAAADGSESLELGESRKDILQFLVDASLSMQKGQKSLLTRTHVRDQCVELLIAGGETTSNTITYIIKSLLDNPSKLAKLYSTIPAEPLDLPVPGFTALPDTPYLDACIQEGMRMNPVTSELGRRTGKESTVVLGHVIPPRTAISASLRYLHYSPSYWPSPHRYWPERFLPRESELLQDDPAPAADMDAFMPFGCGPRNCIGSKFAWHEMRMVLHTLLARYTVEKMEEEVEFRQFVTFQLKKPEYRIKVTPRMAG</sequence>
<dbReference type="GO" id="GO:0004497">
    <property type="term" value="F:monooxygenase activity"/>
    <property type="evidence" value="ECO:0007669"/>
    <property type="project" value="UniProtKB-KW"/>
</dbReference>
<reference evidence="10" key="1">
    <citation type="journal article" date="2013" name="Genome Announc.">
        <title>Draft genome sequence of the basidiomycetous yeast-like fungus Pseudozyma hubeiensis SY62, which produces an abundant amount of the biosurfactant mannosylerythritol lipids.</title>
        <authorList>
            <person name="Konishi M."/>
            <person name="Hatada Y."/>
            <person name="Horiuchi J."/>
        </authorList>
    </citation>
    <scope>NUCLEOTIDE SEQUENCE [LARGE SCALE GENOMIC DNA]</scope>
    <source>
        <strain evidence="10">SY62</strain>
    </source>
</reference>
<dbReference type="InterPro" id="IPR001128">
    <property type="entry name" value="Cyt_P450"/>
</dbReference>
<dbReference type="EMBL" id="DF238768">
    <property type="protein sequence ID" value="GAC92758.1"/>
    <property type="molecule type" value="Genomic_DNA"/>
</dbReference>
<keyword evidence="8" id="KW-0812">Transmembrane</keyword>
<dbReference type="RefSeq" id="XP_012186345.1">
    <property type="nucleotide sequence ID" value="XM_012330955.1"/>
</dbReference>
<dbReference type="InterPro" id="IPR002403">
    <property type="entry name" value="Cyt_P450_E_grp-IV"/>
</dbReference>
<keyword evidence="8" id="KW-1133">Transmembrane helix</keyword>
<dbReference type="InterPro" id="IPR017972">
    <property type="entry name" value="Cyt_P450_CS"/>
</dbReference>
<gene>
    <name evidence="9" type="ORF">PHSY_000313</name>
</gene>
<keyword evidence="4 7" id="KW-0560">Oxidoreductase</keyword>
<dbReference type="eggNOG" id="KOG0158">
    <property type="taxonomic scope" value="Eukaryota"/>
</dbReference>
<keyword evidence="3 6" id="KW-0479">Metal-binding</keyword>
<dbReference type="GO" id="GO:0016705">
    <property type="term" value="F:oxidoreductase activity, acting on paired donors, with incorporation or reduction of molecular oxygen"/>
    <property type="evidence" value="ECO:0007669"/>
    <property type="project" value="InterPro"/>
</dbReference>
<dbReference type="SUPFAM" id="SSF48264">
    <property type="entry name" value="Cytochrome P450"/>
    <property type="match status" value="1"/>
</dbReference>
<evidence type="ECO:0000313" key="10">
    <source>
        <dbReference type="Proteomes" id="UP000014071"/>
    </source>
</evidence>
<dbReference type="PROSITE" id="PS00086">
    <property type="entry name" value="CYTOCHROME_P450"/>
    <property type="match status" value="1"/>
</dbReference>
<keyword evidence="5 6" id="KW-0408">Iron</keyword>
<organism evidence="9 10">
    <name type="scientific">Pseudozyma hubeiensis (strain SY62)</name>
    <name type="common">Yeast</name>
    <dbReference type="NCBI Taxonomy" id="1305764"/>
    <lineage>
        <taxon>Eukaryota</taxon>
        <taxon>Fungi</taxon>
        <taxon>Dikarya</taxon>
        <taxon>Basidiomycota</taxon>
        <taxon>Ustilaginomycotina</taxon>
        <taxon>Ustilaginomycetes</taxon>
        <taxon>Ustilaginales</taxon>
        <taxon>Ustilaginaceae</taxon>
        <taxon>Pseudozyma</taxon>
    </lineage>
</organism>
<keyword evidence="6 7" id="KW-0349">Heme</keyword>
<dbReference type="PANTHER" id="PTHR24305">
    <property type="entry name" value="CYTOCHROME P450"/>
    <property type="match status" value="1"/>
</dbReference>
<dbReference type="GeneID" id="24105624"/>
<keyword evidence="8" id="KW-0472">Membrane</keyword>
<dbReference type="InterPro" id="IPR036396">
    <property type="entry name" value="Cyt_P450_sf"/>
</dbReference>
<dbReference type="OrthoDB" id="6692864at2759"/>
<dbReference type="STRING" id="1305764.R9NW38"/>
<evidence type="ECO:0000256" key="8">
    <source>
        <dbReference type="SAM" id="Phobius"/>
    </source>
</evidence>
<proteinExistence type="inferred from homology"/>
<dbReference type="Gene3D" id="1.10.630.10">
    <property type="entry name" value="Cytochrome P450"/>
    <property type="match status" value="1"/>
</dbReference>
<evidence type="ECO:0000256" key="3">
    <source>
        <dbReference type="ARBA" id="ARBA00022723"/>
    </source>
</evidence>
<accession>R9NW38</accession>
<dbReference type="Proteomes" id="UP000014071">
    <property type="component" value="Unassembled WGS sequence"/>
</dbReference>
<evidence type="ECO:0000256" key="7">
    <source>
        <dbReference type="RuleBase" id="RU000461"/>
    </source>
</evidence>
<evidence type="ECO:0000256" key="2">
    <source>
        <dbReference type="ARBA" id="ARBA00010617"/>
    </source>
</evidence>
<dbReference type="PANTHER" id="PTHR24305:SF166">
    <property type="entry name" value="CYTOCHROME P450 12A4, MITOCHONDRIAL-RELATED"/>
    <property type="match status" value="1"/>
</dbReference>
<evidence type="ECO:0000256" key="6">
    <source>
        <dbReference type="PIRSR" id="PIRSR602403-1"/>
    </source>
</evidence>
<evidence type="ECO:0000256" key="4">
    <source>
        <dbReference type="ARBA" id="ARBA00023002"/>
    </source>
</evidence>
<evidence type="ECO:0000256" key="5">
    <source>
        <dbReference type="ARBA" id="ARBA00023004"/>
    </source>
</evidence>
<dbReference type="HOGENOM" id="CLU_001570_14_2_1"/>
<evidence type="ECO:0000313" key="9">
    <source>
        <dbReference type="EMBL" id="GAC92758.1"/>
    </source>
</evidence>
<keyword evidence="7" id="KW-0503">Monooxygenase</keyword>
<comment type="cofactor">
    <cofactor evidence="1 6">
        <name>heme</name>
        <dbReference type="ChEBI" id="CHEBI:30413"/>
    </cofactor>
</comment>
<dbReference type="PRINTS" id="PR00385">
    <property type="entry name" value="P450"/>
</dbReference>
<feature type="binding site" description="axial binding residue" evidence="6">
    <location>
        <position position="521"/>
    </location>
    <ligand>
        <name>heme</name>
        <dbReference type="ChEBI" id="CHEBI:30413"/>
    </ligand>
    <ligandPart>
        <name>Fe</name>
        <dbReference type="ChEBI" id="CHEBI:18248"/>
    </ligandPart>
</feature>
<evidence type="ECO:0000256" key="1">
    <source>
        <dbReference type="ARBA" id="ARBA00001971"/>
    </source>
</evidence>